<evidence type="ECO:0000256" key="1">
    <source>
        <dbReference type="SAM" id="MobiDB-lite"/>
    </source>
</evidence>
<feature type="region of interest" description="Disordered" evidence="1">
    <location>
        <begin position="41"/>
        <end position="71"/>
    </location>
</feature>
<comment type="caution">
    <text evidence="2">The sequence shown here is derived from an EMBL/GenBank/DDBJ whole genome shotgun (WGS) entry which is preliminary data.</text>
</comment>
<name>A0ABR3QHB4_9PLEO</name>
<evidence type="ECO:0000313" key="3">
    <source>
        <dbReference type="Proteomes" id="UP001521785"/>
    </source>
</evidence>
<proteinExistence type="predicted"/>
<evidence type="ECO:0000313" key="2">
    <source>
        <dbReference type="EMBL" id="KAL1591547.1"/>
    </source>
</evidence>
<dbReference type="Proteomes" id="UP001521785">
    <property type="component" value="Unassembled WGS sequence"/>
</dbReference>
<accession>A0ABR3QHB4</accession>
<sequence>MGIHLMLSLATDDVRLYGRANKGHYTNNLDALNEVVVVKPKSPMPKTDKKSKGANAAPVENTEEKPSLLRGVGDYHAQSGIEDVKRNFVIKECCETQY</sequence>
<reference evidence="2 3" key="1">
    <citation type="submission" date="2024-02" db="EMBL/GenBank/DDBJ databases">
        <title>De novo assembly and annotation of 12 fungi associated with fruit tree decline syndrome in Ontario, Canada.</title>
        <authorList>
            <person name="Sulman M."/>
            <person name="Ellouze W."/>
            <person name="Ilyukhin E."/>
        </authorList>
    </citation>
    <scope>NUCLEOTIDE SEQUENCE [LARGE SCALE GENOMIC DNA]</scope>
    <source>
        <strain evidence="2 3">M42-189</strain>
    </source>
</reference>
<keyword evidence="3" id="KW-1185">Reference proteome</keyword>
<protein>
    <submittedName>
        <fullName evidence="2">Uncharacterized protein</fullName>
    </submittedName>
</protein>
<gene>
    <name evidence="2" type="ORF">SLS60_011795</name>
</gene>
<dbReference type="EMBL" id="JAKJXO020000024">
    <property type="protein sequence ID" value="KAL1591547.1"/>
    <property type="molecule type" value="Genomic_DNA"/>
</dbReference>
<organism evidence="2 3">
    <name type="scientific">Paraconiothyrium brasiliense</name>
    <dbReference type="NCBI Taxonomy" id="300254"/>
    <lineage>
        <taxon>Eukaryota</taxon>
        <taxon>Fungi</taxon>
        <taxon>Dikarya</taxon>
        <taxon>Ascomycota</taxon>
        <taxon>Pezizomycotina</taxon>
        <taxon>Dothideomycetes</taxon>
        <taxon>Pleosporomycetidae</taxon>
        <taxon>Pleosporales</taxon>
        <taxon>Massarineae</taxon>
        <taxon>Didymosphaeriaceae</taxon>
        <taxon>Paraconiothyrium</taxon>
    </lineage>
</organism>